<protein>
    <recommendedName>
        <fullName evidence="5">NlpC/P60 domain-containing protein</fullName>
    </recommendedName>
</protein>
<sequence length="208" mass="23226">MLKIQKPWFIVVAPVAPAYAEPNFNSAKVTEAISGESVQILAQNRGWVRVEQDDGYKSWIRDFYGRFDDDPFPATHMIINRGNFPFGMRVELIRENIITADGKAHSLDLKLKPLIQKSDPDGILEISQNLRGCPYRWGGKTSFGFDCSGFVQMVCLVAGIKLPRDSLQQFEVLNDYIIDGKTAKPGDLHFFGKNGKVTHVGFSTGGWG</sequence>
<dbReference type="PROSITE" id="PS51935">
    <property type="entry name" value="NLPC_P60"/>
    <property type="match status" value="1"/>
</dbReference>
<dbReference type="Gene3D" id="3.90.1720.10">
    <property type="entry name" value="endopeptidase domain like (from Nostoc punctiforme)"/>
    <property type="match status" value="1"/>
</dbReference>
<reference evidence="6" key="1">
    <citation type="submission" date="2018-05" db="EMBL/GenBank/DDBJ databases">
        <authorList>
            <person name="Lanie J.A."/>
            <person name="Ng W.-L."/>
            <person name="Kazmierczak K.M."/>
            <person name="Andrzejewski T.M."/>
            <person name="Davidsen T.M."/>
            <person name="Wayne K.J."/>
            <person name="Tettelin H."/>
            <person name="Glass J.I."/>
            <person name="Rusch D."/>
            <person name="Podicherti R."/>
            <person name="Tsui H.-C.T."/>
            <person name="Winkler M.E."/>
        </authorList>
    </citation>
    <scope>NUCLEOTIDE SEQUENCE</scope>
</reference>
<dbReference type="GO" id="GO:0008234">
    <property type="term" value="F:cysteine-type peptidase activity"/>
    <property type="evidence" value="ECO:0007669"/>
    <property type="project" value="UniProtKB-KW"/>
</dbReference>
<keyword evidence="3" id="KW-0378">Hydrolase</keyword>
<comment type="similarity">
    <text evidence="1">Belongs to the peptidase C40 family.</text>
</comment>
<evidence type="ECO:0000313" key="6">
    <source>
        <dbReference type="EMBL" id="SVB95092.1"/>
    </source>
</evidence>
<keyword evidence="2" id="KW-0645">Protease</keyword>
<evidence type="ECO:0000256" key="4">
    <source>
        <dbReference type="ARBA" id="ARBA00022807"/>
    </source>
</evidence>
<proteinExistence type="inferred from homology"/>
<evidence type="ECO:0000259" key="5">
    <source>
        <dbReference type="PROSITE" id="PS51935"/>
    </source>
</evidence>
<name>A0A382I6Y2_9ZZZZ</name>
<evidence type="ECO:0000256" key="2">
    <source>
        <dbReference type="ARBA" id="ARBA00022670"/>
    </source>
</evidence>
<dbReference type="Pfam" id="PF18348">
    <property type="entry name" value="SH3_16"/>
    <property type="match status" value="1"/>
</dbReference>
<dbReference type="PANTHER" id="PTHR47053:SF1">
    <property type="entry name" value="MUREIN DD-ENDOPEPTIDASE MEPH-RELATED"/>
    <property type="match status" value="1"/>
</dbReference>
<keyword evidence="4" id="KW-0788">Thiol protease</keyword>
<feature type="domain" description="NlpC/P60" evidence="5">
    <location>
        <begin position="117"/>
        <end position="208"/>
    </location>
</feature>
<dbReference type="PANTHER" id="PTHR47053">
    <property type="entry name" value="MUREIN DD-ENDOPEPTIDASE MEPH-RELATED"/>
    <property type="match status" value="1"/>
</dbReference>
<dbReference type="Gene3D" id="2.30.30.40">
    <property type="entry name" value="SH3 Domains"/>
    <property type="match status" value="1"/>
</dbReference>
<dbReference type="SUPFAM" id="SSF54001">
    <property type="entry name" value="Cysteine proteinases"/>
    <property type="match status" value="1"/>
</dbReference>
<evidence type="ECO:0000256" key="1">
    <source>
        <dbReference type="ARBA" id="ARBA00007074"/>
    </source>
</evidence>
<dbReference type="AlphaFoldDB" id="A0A382I6Y2"/>
<dbReference type="InterPro" id="IPR038765">
    <property type="entry name" value="Papain-like_cys_pep_sf"/>
</dbReference>
<gene>
    <name evidence="6" type="ORF">METZ01_LOCUS247946</name>
</gene>
<evidence type="ECO:0000256" key="3">
    <source>
        <dbReference type="ARBA" id="ARBA00022801"/>
    </source>
</evidence>
<accession>A0A382I6Y2</accession>
<organism evidence="6">
    <name type="scientific">marine metagenome</name>
    <dbReference type="NCBI Taxonomy" id="408172"/>
    <lineage>
        <taxon>unclassified sequences</taxon>
        <taxon>metagenomes</taxon>
        <taxon>ecological metagenomes</taxon>
    </lineage>
</organism>
<dbReference type="Pfam" id="PF00877">
    <property type="entry name" value="NLPC_P60"/>
    <property type="match status" value="1"/>
</dbReference>
<dbReference type="GO" id="GO:0006508">
    <property type="term" value="P:proteolysis"/>
    <property type="evidence" value="ECO:0007669"/>
    <property type="project" value="UniProtKB-KW"/>
</dbReference>
<dbReference type="InterPro" id="IPR000064">
    <property type="entry name" value="NLP_P60_dom"/>
</dbReference>
<dbReference type="InterPro" id="IPR051202">
    <property type="entry name" value="Peptidase_C40"/>
</dbReference>
<feature type="non-terminal residue" evidence="6">
    <location>
        <position position="208"/>
    </location>
</feature>
<dbReference type="InterPro" id="IPR041382">
    <property type="entry name" value="SH3_16"/>
</dbReference>
<dbReference type="EMBL" id="UINC01065432">
    <property type="protein sequence ID" value="SVB95092.1"/>
    <property type="molecule type" value="Genomic_DNA"/>
</dbReference>